<dbReference type="PANTHER" id="PTHR11066">
    <property type="entry name" value="ACYL-COA THIOESTERASE"/>
    <property type="match status" value="1"/>
</dbReference>
<dbReference type="GO" id="GO:0009062">
    <property type="term" value="P:fatty acid catabolic process"/>
    <property type="evidence" value="ECO:0007669"/>
    <property type="project" value="TreeGrafter"/>
</dbReference>
<dbReference type="EMBL" id="JACCBV010000001">
    <property type="protein sequence ID" value="NYE20193.1"/>
    <property type="molecule type" value="Genomic_DNA"/>
</dbReference>
<gene>
    <name evidence="10" type="ORF">BJ991_002221</name>
</gene>
<dbReference type="InterPro" id="IPR003703">
    <property type="entry name" value="Acyl_CoA_thio"/>
</dbReference>
<comment type="catalytic activity">
    <reaction evidence="5">
        <text>a fatty acyl-CoA + H2O = a fatty acid + CoA + H(+)</text>
        <dbReference type="Rhea" id="RHEA:16781"/>
        <dbReference type="ChEBI" id="CHEBI:15377"/>
        <dbReference type="ChEBI" id="CHEBI:15378"/>
        <dbReference type="ChEBI" id="CHEBI:28868"/>
        <dbReference type="ChEBI" id="CHEBI:57287"/>
        <dbReference type="ChEBI" id="CHEBI:77636"/>
        <dbReference type="EC" id="3.1.2.20"/>
    </reaction>
    <physiologicalReaction direction="left-to-right" evidence="5">
        <dbReference type="Rhea" id="RHEA:16782"/>
    </physiologicalReaction>
</comment>
<feature type="domain" description="Acyl-CoA thioesterase-like N-terminal HotDog" evidence="9">
    <location>
        <begin position="46"/>
        <end position="126"/>
    </location>
</feature>
<dbReference type="CDD" id="cd03445">
    <property type="entry name" value="Thioesterase_II_repeat2"/>
    <property type="match status" value="1"/>
</dbReference>
<dbReference type="PANTHER" id="PTHR11066:SF34">
    <property type="entry name" value="ACYL-COENZYME A THIOESTERASE 8"/>
    <property type="match status" value="1"/>
</dbReference>
<dbReference type="FunFam" id="2.40.160.210:FF:000001">
    <property type="entry name" value="Acyl-CoA thioesterase II"/>
    <property type="match status" value="1"/>
</dbReference>
<sequence>MTDASQPVPEGVTPDPDPVASMLDVLALNDSEARTTEDIFTGVSHRMPLGRVYGGQVLAQAIVAAARTVPTDRIAHSMHGYFLRPGDASQGITFAVDRIHDGRSFSTRRTQAFQEGLPIFSMIASFEIETPGLEHQAPMPTGIPTPEELPDFEDHLTGLHPMSKRFFMDRPADLRHVPSPVYLAVEGERVPRQAVWMKIRRPIPDDPTIHRAALAYLSDLTIQESVLRAHGLAWATPGLKVASLDHGMWWHRDGRVDEWMLYVQESPSARGGRGLSTGRIYTRDGRLLASVAQEIMIRVPMEGGSPA</sequence>
<dbReference type="Gene3D" id="2.40.160.210">
    <property type="entry name" value="Acyl-CoA thioesterase, double hotdog domain"/>
    <property type="match status" value="1"/>
</dbReference>
<evidence type="ECO:0000256" key="7">
    <source>
        <dbReference type="ARBA" id="ARBA00079653"/>
    </source>
</evidence>
<feature type="domain" description="Acyl-CoA thioesterase 2 C-terminal" evidence="8">
    <location>
        <begin position="178"/>
        <end position="294"/>
    </location>
</feature>
<protein>
    <recommendedName>
        <fullName evidence="6">Acyl-CoA thioesterase 2</fullName>
    </recommendedName>
    <alternativeName>
        <fullName evidence="7">Thioesterase II</fullName>
    </alternativeName>
</protein>
<dbReference type="GO" id="GO:0006637">
    <property type="term" value="P:acyl-CoA metabolic process"/>
    <property type="evidence" value="ECO:0007669"/>
    <property type="project" value="InterPro"/>
</dbReference>
<name>A0A7Y9GPB3_9MICO</name>
<evidence type="ECO:0000256" key="5">
    <source>
        <dbReference type="ARBA" id="ARBA00050943"/>
    </source>
</evidence>
<dbReference type="CDD" id="cd03444">
    <property type="entry name" value="Thioesterase_II_repeat1"/>
    <property type="match status" value="1"/>
</dbReference>
<reference evidence="10 11" key="1">
    <citation type="submission" date="2020-07" db="EMBL/GenBank/DDBJ databases">
        <title>Sequencing the genomes of 1000 actinobacteria strains.</title>
        <authorList>
            <person name="Klenk H.-P."/>
        </authorList>
    </citation>
    <scope>NUCLEOTIDE SEQUENCE [LARGE SCALE GENOMIC DNA]</scope>
    <source>
        <strain evidence="10 11">DSM 24662</strain>
    </source>
</reference>
<keyword evidence="4" id="KW-0443">Lipid metabolism</keyword>
<organism evidence="10 11">
    <name type="scientific">Microbacterium immunditiarum</name>
    <dbReference type="NCBI Taxonomy" id="337480"/>
    <lineage>
        <taxon>Bacteria</taxon>
        <taxon>Bacillati</taxon>
        <taxon>Actinomycetota</taxon>
        <taxon>Actinomycetes</taxon>
        <taxon>Micrococcales</taxon>
        <taxon>Microbacteriaceae</taxon>
        <taxon>Microbacterium</taxon>
    </lineage>
</organism>
<evidence type="ECO:0000313" key="11">
    <source>
        <dbReference type="Proteomes" id="UP000576969"/>
    </source>
</evidence>
<evidence type="ECO:0000259" key="9">
    <source>
        <dbReference type="Pfam" id="PF13622"/>
    </source>
</evidence>
<dbReference type="AlphaFoldDB" id="A0A7Y9GPB3"/>
<dbReference type="Proteomes" id="UP000576969">
    <property type="component" value="Unassembled WGS sequence"/>
</dbReference>
<dbReference type="Pfam" id="PF02551">
    <property type="entry name" value="Acyl_CoA_thio"/>
    <property type="match status" value="1"/>
</dbReference>
<dbReference type="InterPro" id="IPR025652">
    <property type="entry name" value="TesB_C"/>
</dbReference>
<comment type="subunit">
    <text evidence="2">Homotetramer.</text>
</comment>
<keyword evidence="3 10" id="KW-0378">Hydrolase</keyword>
<keyword evidence="11" id="KW-1185">Reference proteome</keyword>
<evidence type="ECO:0000256" key="4">
    <source>
        <dbReference type="ARBA" id="ARBA00023098"/>
    </source>
</evidence>
<evidence type="ECO:0000313" key="10">
    <source>
        <dbReference type="EMBL" id="NYE20193.1"/>
    </source>
</evidence>
<dbReference type="InterPro" id="IPR049449">
    <property type="entry name" value="TesB_ACOT8-like_N"/>
</dbReference>
<comment type="caution">
    <text evidence="10">The sequence shown here is derived from an EMBL/GenBank/DDBJ whole genome shotgun (WGS) entry which is preliminary data.</text>
</comment>
<dbReference type="InterPro" id="IPR029069">
    <property type="entry name" value="HotDog_dom_sf"/>
</dbReference>
<comment type="similarity">
    <text evidence="1">Belongs to the C/M/P thioester hydrolase family.</text>
</comment>
<dbReference type="SUPFAM" id="SSF54637">
    <property type="entry name" value="Thioesterase/thiol ester dehydrase-isomerase"/>
    <property type="match status" value="2"/>
</dbReference>
<accession>A0A7Y9GPB3</accession>
<dbReference type="GO" id="GO:0047617">
    <property type="term" value="F:fatty acyl-CoA hydrolase activity"/>
    <property type="evidence" value="ECO:0007669"/>
    <property type="project" value="UniProtKB-EC"/>
</dbReference>
<evidence type="ECO:0000256" key="2">
    <source>
        <dbReference type="ARBA" id="ARBA00011881"/>
    </source>
</evidence>
<evidence type="ECO:0000256" key="1">
    <source>
        <dbReference type="ARBA" id="ARBA00006538"/>
    </source>
</evidence>
<evidence type="ECO:0000259" key="8">
    <source>
        <dbReference type="Pfam" id="PF02551"/>
    </source>
</evidence>
<dbReference type="Pfam" id="PF13622">
    <property type="entry name" value="4HBT_3"/>
    <property type="match status" value="1"/>
</dbReference>
<evidence type="ECO:0000256" key="3">
    <source>
        <dbReference type="ARBA" id="ARBA00022801"/>
    </source>
</evidence>
<dbReference type="InterPro" id="IPR042171">
    <property type="entry name" value="Acyl-CoA_hotdog"/>
</dbReference>
<evidence type="ECO:0000256" key="6">
    <source>
        <dbReference type="ARBA" id="ARBA00071120"/>
    </source>
</evidence>
<proteinExistence type="inferred from homology"/>